<evidence type="ECO:0000313" key="2">
    <source>
        <dbReference type="EMBL" id="CAF1078244.1"/>
    </source>
</evidence>
<proteinExistence type="predicted"/>
<name>A0A814MGN1_9BILA</name>
<comment type="caution">
    <text evidence="2">The sequence shown here is derived from an EMBL/GenBank/DDBJ whole genome shotgun (WGS) entry which is preliminary data.</text>
</comment>
<dbReference type="EMBL" id="CAJNON010000183">
    <property type="protein sequence ID" value="CAF1078244.1"/>
    <property type="molecule type" value="Genomic_DNA"/>
</dbReference>
<protein>
    <recommendedName>
        <fullName evidence="1">N-acetyltransferase domain-containing protein</fullName>
    </recommendedName>
</protein>
<dbReference type="Proteomes" id="UP000663891">
    <property type="component" value="Unassembled WGS sequence"/>
</dbReference>
<feature type="domain" description="N-acetyltransferase" evidence="1">
    <location>
        <begin position="7"/>
        <end position="171"/>
    </location>
</feature>
<dbReference type="GO" id="GO:0016747">
    <property type="term" value="F:acyltransferase activity, transferring groups other than amino-acyl groups"/>
    <property type="evidence" value="ECO:0007669"/>
    <property type="project" value="InterPro"/>
</dbReference>
<evidence type="ECO:0000259" key="1">
    <source>
        <dbReference type="PROSITE" id="PS51186"/>
    </source>
</evidence>
<evidence type="ECO:0000313" key="3">
    <source>
        <dbReference type="Proteomes" id="UP000663891"/>
    </source>
</evidence>
<dbReference type="PROSITE" id="PS51186">
    <property type="entry name" value="GNAT"/>
    <property type="match status" value="1"/>
</dbReference>
<dbReference type="Pfam" id="PF00583">
    <property type="entry name" value="Acetyltransf_1"/>
    <property type="match status" value="1"/>
</dbReference>
<gene>
    <name evidence="2" type="ORF">VCS650_LOCUS18864</name>
</gene>
<sequence length="186" mass="21520">MSDSLMLSYRIATTLDCDLLVLFINSSYRGEIARHGWTNENELVDGPRTNEIALNTILNNNDSIILMFFNEIDKMLIGCVHLQFKSEIKTTYVGMLAVHPNLQGKGYGNKILSLAENYAIQKWNVDYIEMIVVLQRTELIDYYNRRGYIDTGDRQPFPQSQFGLPKRNDLQFCTLRKSVKIDQEKQ</sequence>
<accession>A0A814MGN1</accession>
<dbReference type="InterPro" id="IPR016181">
    <property type="entry name" value="Acyl_CoA_acyltransferase"/>
</dbReference>
<organism evidence="2 3">
    <name type="scientific">Adineta steineri</name>
    <dbReference type="NCBI Taxonomy" id="433720"/>
    <lineage>
        <taxon>Eukaryota</taxon>
        <taxon>Metazoa</taxon>
        <taxon>Spiralia</taxon>
        <taxon>Gnathifera</taxon>
        <taxon>Rotifera</taxon>
        <taxon>Eurotatoria</taxon>
        <taxon>Bdelloidea</taxon>
        <taxon>Adinetida</taxon>
        <taxon>Adinetidae</taxon>
        <taxon>Adineta</taxon>
    </lineage>
</organism>
<reference evidence="2" key="1">
    <citation type="submission" date="2021-02" db="EMBL/GenBank/DDBJ databases">
        <authorList>
            <person name="Nowell W R."/>
        </authorList>
    </citation>
    <scope>NUCLEOTIDE SEQUENCE</scope>
</reference>
<dbReference type="CDD" id="cd04301">
    <property type="entry name" value="NAT_SF"/>
    <property type="match status" value="1"/>
</dbReference>
<dbReference type="OrthoDB" id="9976393at2759"/>
<dbReference type="SUPFAM" id="SSF55729">
    <property type="entry name" value="Acyl-CoA N-acyltransferases (Nat)"/>
    <property type="match status" value="1"/>
</dbReference>
<dbReference type="Gene3D" id="3.40.630.30">
    <property type="match status" value="1"/>
</dbReference>
<dbReference type="InterPro" id="IPR000182">
    <property type="entry name" value="GNAT_dom"/>
</dbReference>
<dbReference type="AlphaFoldDB" id="A0A814MGN1"/>